<name>A0A1I4DZB3_9HYPH</name>
<keyword evidence="2" id="KW-1185">Reference proteome</keyword>
<protein>
    <submittedName>
        <fullName evidence="1">Uncharacterized protein</fullName>
    </submittedName>
</protein>
<evidence type="ECO:0000313" key="1">
    <source>
        <dbReference type="EMBL" id="SFK97617.1"/>
    </source>
</evidence>
<evidence type="ECO:0000313" key="2">
    <source>
        <dbReference type="Proteomes" id="UP000199598"/>
    </source>
</evidence>
<organism evidence="1 2">
    <name type="scientific">Pseudovibrio ascidiaceicola</name>
    <dbReference type="NCBI Taxonomy" id="285279"/>
    <lineage>
        <taxon>Bacteria</taxon>
        <taxon>Pseudomonadati</taxon>
        <taxon>Pseudomonadota</taxon>
        <taxon>Alphaproteobacteria</taxon>
        <taxon>Hyphomicrobiales</taxon>
        <taxon>Stappiaceae</taxon>
        <taxon>Pseudovibrio</taxon>
    </lineage>
</organism>
<sequence length="90" mass="10001">MTLAAHFIVRLNYPTLMLIVKIKTEVDQCQVAPKRVQCAVSRCGPTSQMVQGHELILVLGDCDFHRVERLEGVCFQNVLWGAVDGEGAVF</sequence>
<accession>A0A1I4DZB3</accession>
<reference evidence="1 2" key="1">
    <citation type="submission" date="2016-10" db="EMBL/GenBank/DDBJ databases">
        <authorList>
            <person name="Varghese N."/>
            <person name="Submissions S."/>
        </authorList>
    </citation>
    <scope>NUCLEOTIDE SEQUENCE [LARGE SCALE GENOMIC DNA]</scope>
    <source>
        <strain evidence="1 2">DSM 16392</strain>
    </source>
</reference>
<dbReference type="Proteomes" id="UP000199598">
    <property type="component" value="Unassembled WGS sequence"/>
</dbReference>
<proteinExistence type="predicted"/>
<gene>
    <name evidence="1" type="ORF">SAMN04488518_1136</name>
</gene>
<comment type="caution">
    <text evidence="1">The sequence shown here is derived from an EMBL/GenBank/DDBJ whole genome shotgun (WGS) entry which is preliminary data.</text>
</comment>
<dbReference type="EMBL" id="FOSK01000013">
    <property type="protein sequence ID" value="SFK97617.1"/>
    <property type="molecule type" value="Genomic_DNA"/>
</dbReference>